<dbReference type="PROSITE" id="PS50928">
    <property type="entry name" value="ABC_TM1"/>
    <property type="match status" value="1"/>
</dbReference>
<keyword evidence="3" id="KW-1003">Cell membrane</keyword>
<organism evidence="9 10">
    <name type="scientific">Candidatus Alectryocaccomicrobium excrementavium</name>
    <dbReference type="NCBI Taxonomy" id="2840668"/>
    <lineage>
        <taxon>Bacteria</taxon>
        <taxon>Bacillati</taxon>
        <taxon>Bacillota</taxon>
        <taxon>Clostridia</taxon>
        <taxon>Candidatus Alectryocaccomicrobium</taxon>
    </lineage>
</organism>
<evidence type="ECO:0000256" key="7">
    <source>
        <dbReference type="RuleBase" id="RU363032"/>
    </source>
</evidence>
<feature type="transmembrane region" description="Helical" evidence="7">
    <location>
        <begin position="158"/>
        <end position="178"/>
    </location>
</feature>
<keyword evidence="2 7" id="KW-0813">Transport</keyword>
<dbReference type="GO" id="GO:0055085">
    <property type="term" value="P:transmembrane transport"/>
    <property type="evidence" value="ECO:0007669"/>
    <property type="project" value="InterPro"/>
</dbReference>
<evidence type="ECO:0000256" key="3">
    <source>
        <dbReference type="ARBA" id="ARBA00022475"/>
    </source>
</evidence>
<evidence type="ECO:0000259" key="8">
    <source>
        <dbReference type="PROSITE" id="PS50928"/>
    </source>
</evidence>
<protein>
    <submittedName>
        <fullName evidence="9">Carbohydrate ABC transporter permease</fullName>
    </submittedName>
</protein>
<feature type="transmembrane region" description="Helical" evidence="7">
    <location>
        <begin position="76"/>
        <end position="98"/>
    </location>
</feature>
<reference evidence="9" key="1">
    <citation type="submission" date="2020-10" db="EMBL/GenBank/DDBJ databases">
        <authorList>
            <person name="Gilroy R."/>
        </authorList>
    </citation>
    <scope>NUCLEOTIDE SEQUENCE</scope>
    <source>
        <strain evidence="9">13766</strain>
    </source>
</reference>
<dbReference type="Gene3D" id="1.10.3720.10">
    <property type="entry name" value="MetI-like"/>
    <property type="match status" value="1"/>
</dbReference>
<dbReference type="PANTHER" id="PTHR43744">
    <property type="entry name" value="ABC TRANSPORTER PERMEASE PROTEIN MG189-RELATED-RELATED"/>
    <property type="match status" value="1"/>
</dbReference>
<comment type="subcellular location">
    <subcellularLocation>
        <location evidence="1 7">Cell membrane</location>
        <topology evidence="1 7">Multi-pass membrane protein</topology>
    </subcellularLocation>
</comment>
<dbReference type="Proteomes" id="UP000824140">
    <property type="component" value="Unassembled WGS sequence"/>
</dbReference>
<keyword evidence="6 7" id="KW-0472">Membrane</keyword>
<dbReference type="EMBL" id="DVJN01000251">
    <property type="protein sequence ID" value="HIS93966.1"/>
    <property type="molecule type" value="Genomic_DNA"/>
</dbReference>
<feature type="transmembrane region" description="Helical" evidence="7">
    <location>
        <begin position="35"/>
        <end position="55"/>
    </location>
</feature>
<dbReference type="InterPro" id="IPR035906">
    <property type="entry name" value="MetI-like_sf"/>
</dbReference>
<dbReference type="PANTHER" id="PTHR43744:SF9">
    <property type="entry name" value="POLYGALACTURONAN_RHAMNOGALACTURONAN TRANSPORT SYSTEM PERMEASE PROTEIN YTCP"/>
    <property type="match status" value="1"/>
</dbReference>
<evidence type="ECO:0000256" key="2">
    <source>
        <dbReference type="ARBA" id="ARBA00022448"/>
    </source>
</evidence>
<keyword evidence="5 7" id="KW-1133">Transmembrane helix</keyword>
<dbReference type="GO" id="GO:0005886">
    <property type="term" value="C:plasma membrane"/>
    <property type="evidence" value="ECO:0007669"/>
    <property type="project" value="UniProtKB-SubCell"/>
</dbReference>
<evidence type="ECO:0000313" key="9">
    <source>
        <dbReference type="EMBL" id="HIS93966.1"/>
    </source>
</evidence>
<evidence type="ECO:0000256" key="1">
    <source>
        <dbReference type="ARBA" id="ARBA00004651"/>
    </source>
</evidence>
<dbReference type="InterPro" id="IPR000515">
    <property type="entry name" value="MetI-like"/>
</dbReference>
<dbReference type="SUPFAM" id="SSF161098">
    <property type="entry name" value="MetI-like"/>
    <property type="match status" value="1"/>
</dbReference>
<evidence type="ECO:0000256" key="6">
    <source>
        <dbReference type="ARBA" id="ARBA00023136"/>
    </source>
</evidence>
<dbReference type="CDD" id="cd06261">
    <property type="entry name" value="TM_PBP2"/>
    <property type="match status" value="1"/>
</dbReference>
<proteinExistence type="inferred from homology"/>
<evidence type="ECO:0000256" key="5">
    <source>
        <dbReference type="ARBA" id="ARBA00022989"/>
    </source>
</evidence>
<reference evidence="9" key="2">
    <citation type="journal article" date="2021" name="PeerJ">
        <title>Extensive microbial diversity within the chicken gut microbiome revealed by metagenomics and culture.</title>
        <authorList>
            <person name="Gilroy R."/>
            <person name="Ravi A."/>
            <person name="Getino M."/>
            <person name="Pursley I."/>
            <person name="Horton D.L."/>
            <person name="Alikhan N.F."/>
            <person name="Baker D."/>
            <person name="Gharbi K."/>
            <person name="Hall N."/>
            <person name="Watson M."/>
            <person name="Adriaenssens E.M."/>
            <person name="Foster-Nyarko E."/>
            <person name="Jarju S."/>
            <person name="Secka A."/>
            <person name="Antonio M."/>
            <person name="Oren A."/>
            <person name="Chaudhuri R.R."/>
            <person name="La Ragione R."/>
            <person name="Hildebrand F."/>
            <person name="Pallen M.J."/>
        </authorList>
    </citation>
    <scope>NUCLEOTIDE SEQUENCE</scope>
    <source>
        <strain evidence="9">13766</strain>
    </source>
</reference>
<accession>A0A9D1G292</accession>
<feature type="domain" description="ABC transmembrane type-1" evidence="8">
    <location>
        <begin position="1"/>
        <end position="178"/>
    </location>
</feature>
<name>A0A9D1G292_9FIRM</name>
<comment type="similarity">
    <text evidence="7">Belongs to the binding-protein-dependent transport system permease family.</text>
</comment>
<evidence type="ECO:0000313" key="10">
    <source>
        <dbReference type="Proteomes" id="UP000824140"/>
    </source>
</evidence>
<gene>
    <name evidence="9" type="ORF">IAA84_13200</name>
</gene>
<comment type="caution">
    <text evidence="9">The sequence shown here is derived from an EMBL/GenBank/DDBJ whole genome shotgun (WGS) entry which is preliminary data.</text>
</comment>
<sequence length="193" mass="21720">KRFLTIFLTVTMFFGGGMIPTYLLMRNIGLIDNPLVLIVPFSVAAYNVFVFRTFFQNIPRELMESAEIDGANDFTILFRIILPLSKALLATFGLFGIVGSWNSWFNALIYFQDTDLYPVQLVLRDYLYVLDATNVQARAGMGGASINPNLLQQIAPKGVRMAMVVVTMFPIMMIYPVFQKYFVKGVMIGSIKG</sequence>
<dbReference type="Pfam" id="PF00528">
    <property type="entry name" value="BPD_transp_1"/>
    <property type="match status" value="1"/>
</dbReference>
<dbReference type="AlphaFoldDB" id="A0A9D1G292"/>
<keyword evidence="4 7" id="KW-0812">Transmembrane</keyword>
<evidence type="ECO:0000256" key="4">
    <source>
        <dbReference type="ARBA" id="ARBA00022692"/>
    </source>
</evidence>
<feature type="non-terminal residue" evidence="9">
    <location>
        <position position="1"/>
    </location>
</feature>